<evidence type="ECO:0000313" key="7">
    <source>
        <dbReference type="EMBL" id="HGV54796.1"/>
    </source>
</evidence>
<gene>
    <name evidence="7" type="primary">rapZ</name>
    <name evidence="7" type="ORF">ENT73_01730</name>
</gene>
<evidence type="ECO:0000256" key="2">
    <source>
        <dbReference type="ARBA" id="ARBA00022840"/>
    </source>
</evidence>
<evidence type="ECO:0000259" key="5">
    <source>
        <dbReference type="Pfam" id="PF03668"/>
    </source>
</evidence>
<accession>A0A832GM18</accession>
<feature type="binding site" evidence="4">
    <location>
        <begin position="10"/>
        <end position="17"/>
    </location>
    <ligand>
        <name>ATP</name>
        <dbReference type="ChEBI" id="CHEBI:30616"/>
    </ligand>
</feature>
<dbReference type="AlphaFoldDB" id="A0A832GM18"/>
<protein>
    <submittedName>
        <fullName evidence="7">RNase adapter RapZ</fullName>
    </submittedName>
</protein>
<proteinExistence type="inferred from homology"/>
<dbReference type="Pfam" id="PF03668">
    <property type="entry name" value="RapZ-like_N"/>
    <property type="match status" value="1"/>
</dbReference>
<organism evidence="7">
    <name type="scientific">Caldimicrobium thiodismutans</name>
    <dbReference type="NCBI Taxonomy" id="1653476"/>
    <lineage>
        <taxon>Bacteria</taxon>
        <taxon>Pseudomonadati</taxon>
        <taxon>Thermodesulfobacteriota</taxon>
        <taxon>Thermodesulfobacteria</taxon>
        <taxon>Thermodesulfobacteriales</taxon>
        <taxon>Thermodesulfobacteriaceae</taxon>
        <taxon>Caldimicrobium</taxon>
    </lineage>
</organism>
<dbReference type="Gene3D" id="3.40.50.300">
    <property type="entry name" value="P-loop containing nucleotide triphosphate hydrolases"/>
    <property type="match status" value="1"/>
</dbReference>
<dbReference type="GO" id="GO:0005525">
    <property type="term" value="F:GTP binding"/>
    <property type="evidence" value="ECO:0007669"/>
    <property type="project" value="UniProtKB-UniRule"/>
</dbReference>
<dbReference type="InterPro" id="IPR025662">
    <property type="entry name" value="Sigma_54_int_dom_ATP-bd_1"/>
</dbReference>
<dbReference type="InterPro" id="IPR005337">
    <property type="entry name" value="RapZ-like"/>
</dbReference>
<dbReference type="EMBL" id="DSZU01000028">
    <property type="protein sequence ID" value="HGV54796.1"/>
    <property type="molecule type" value="Genomic_DNA"/>
</dbReference>
<evidence type="ECO:0000256" key="3">
    <source>
        <dbReference type="ARBA" id="ARBA00023134"/>
    </source>
</evidence>
<evidence type="ECO:0000256" key="4">
    <source>
        <dbReference type="HAMAP-Rule" id="MF_00636"/>
    </source>
</evidence>
<dbReference type="InterPro" id="IPR053931">
    <property type="entry name" value="RapZ_C"/>
</dbReference>
<keyword evidence="2 4" id="KW-0067">ATP-binding</keyword>
<name>A0A832GM18_9BACT</name>
<evidence type="ECO:0000259" key="6">
    <source>
        <dbReference type="Pfam" id="PF22740"/>
    </source>
</evidence>
<comment type="caution">
    <text evidence="7">The sequence shown here is derived from an EMBL/GenBank/DDBJ whole genome shotgun (WGS) entry which is preliminary data.</text>
</comment>
<dbReference type="PANTHER" id="PTHR30448">
    <property type="entry name" value="RNASE ADAPTER PROTEIN RAPZ"/>
    <property type="match status" value="1"/>
</dbReference>
<dbReference type="NCBIfam" id="NF003828">
    <property type="entry name" value="PRK05416.1"/>
    <property type="match status" value="1"/>
</dbReference>
<dbReference type="InterPro" id="IPR053930">
    <property type="entry name" value="RapZ-like_N"/>
</dbReference>
<dbReference type="PROSITE" id="PS00675">
    <property type="entry name" value="SIGMA54_INTERACT_1"/>
    <property type="match status" value="1"/>
</dbReference>
<dbReference type="GO" id="GO:0005524">
    <property type="term" value="F:ATP binding"/>
    <property type="evidence" value="ECO:0007669"/>
    <property type="project" value="UniProtKB-UniRule"/>
</dbReference>
<feature type="binding site" evidence="4">
    <location>
        <begin position="60"/>
        <end position="63"/>
    </location>
    <ligand>
        <name>GTP</name>
        <dbReference type="ChEBI" id="CHEBI:37565"/>
    </ligand>
</feature>
<evidence type="ECO:0000256" key="1">
    <source>
        <dbReference type="ARBA" id="ARBA00022741"/>
    </source>
</evidence>
<dbReference type="PIRSF" id="PIRSF005052">
    <property type="entry name" value="P-loopkin"/>
    <property type="match status" value="1"/>
</dbReference>
<keyword evidence="1 4" id="KW-0547">Nucleotide-binding</keyword>
<feature type="domain" description="RapZ-like N-terminal" evidence="5">
    <location>
        <begin position="4"/>
        <end position="154"/>
    </location>
</feature>
<dbReference type="Pfam" id="PF22740">
    <property type="entry name" value="PapZ_C"/>
    <property type="match status" value="1"/>
</dbReference>
<reference evidence="7" key="1">
    <citation type="journal article" date="2020" name="mSystems">
        <title>Genome- and Community-Level Interaction Insights into Carbon Utilization and Element Cycling Functions of Hydrothermarchaeota in Hydrothermal Sediment.</title>
        <authorList>
            <person name="Zhou Z."/>
            <person name="Liu Y."/>
            <person name="Xu W."/>
            <person name="Pan J."/>
            <person name="Luo Z.H."/>
            <person name="Li M."/>
        </authorList>
    </citation>
    <scope>NUCLEOTIDE SEQUENCE [LARGE SCALE GENOMIC DNA]</scope>
    <source>
        <strain evidence="7">SpSt-605</strain>
    </source>
</reference>
<sequence>MPLHIVIITGESGAGKSTVLKALEDLDYLAIENFPIRLLIPFIEEIEDIGTTQRLAFVIDLRDPHFLSEFSKVFSEIKKRGHFFDILYLTADTEVLIARFNQTRRPHPLMKELKDLRKAIIKEKEMMMPLKEHANIFLNTSQFNVHQLRHQIFTLYGKREDLDRPFLHIITFGFKYGIPSEANYVFDVRILPNPYFIPELNPLTGVDPQIREFLLKSERTEELLNSMIGYLKWVIPLHWEEGRKFIVIGIGCTGGRHRSPAIAHMLSEKIREVFSDLEVVITHRDVERG</sequence>
<dbReference type="SUPFAM" id="SSF52540">
    <property type="entry name" value="P-loop containing nucleoside triphosphate hydrolases"/>
    <property type="match status" value="1"/>
</dbReference>
<keyword evidence="3 4" id="KW-0342">GTP-binding</keyword>
<dbReference type="PANTHER" id="PTHR30448:SF0">
    <property type="entry name" value="RNASE ADAPTER PROTEIN RAPZ"/>
    <property type="match status" value="1"/>
</dbReference>
<dbReference type="HAMAP" id="MF_00636">
    <property type="entry name" value="RapZ_like"/>
    <property type="match status" value="1"/>
</dbReference>
<dbReference type="InterPro" id="IPR027417">
    <property type="entry name" value="P-loop_NTPase"/>
</dbReference>
<feature type="domain" description="RapZ C-terminal" evidence="6">
    <location>
        <begin position="167"/>
        <end position="287"/>
    </location>
</feature>